<name>Q23FZ7_TETTS</name>
<organism evidence="1 2">
    <name type="scientific">Tetrahymena thermophila (strain SB210)</name>
    <dbReference type="NCBI Taxonomy" id="312017"/>
    <lineage>
        <taxon>Eukaryota</taxon>
        <taxon>Sar</taxon>
        <taxon>Alveolata</taxon>
        <taxon>Ciliophora</taxon>
        <taxon>Intramacronucleata</taxon>
        <taxon>Oligohymenophorea</taxon>
        <taxon>Hymenostomatida</taxon>
        <taxon>Tetrahymenina</taxon>
        <taxon>Tetrahymenidae</taxon>
        <taxon>Tetrahymena</taxon>
    </lineage>
</organism>
<dbReference type="EMBL" id="GG662704">
    <property type="protein sequence ID" value="EAR95463.2"/>
    <property type="molecule type" value="Genomic_DNA"/>
</dbReference>
<gene>
    <name evidence="1" type="ORF">TTHERM_00077670</name>
</gene>
<dbReference type="RefSeq" id="XP_001015708.2">
    <property type="nucleotide sequence ID" value="XM_001015708.2"/>
</dbReference>
<evidence type="ECO:0000313" key="1">
    <source>
        <dbReference type="EMBL" id="EAR95463.2"/>
    </source>
</evidence>
<reference evidence="2" key="1">
    <citation type="journal article" date="2006" name="PLoS Biol.">
        <title>Macronuclear genome sequence of the ciliate Tetrahymena thermophila, a model eukaryote.</title>
        <authorList>
            <person name="Eisen J.A."/>
            <person name="Coyne R.S."/>
            <person name="Wu M."/>
            <person name="Wu D."/>
            <person name="Thiagarajan M."/>
            <person name="Wortman J.R."/>
            <person name="Badger J.H."/>
            <person name="Ren Q."/>
            <person name="Amedeo P."/>
            <person name="Jones K.M."/>
            <person name="Tallon L.J."/>
            <person name="Delcher A.L."/>
            <person name="Salzberg S.L."/>
            <person name="Silva J.C."/>
            <person name="Haas B.J."/>
            <person name="Majoros W.H."/>
            <person name="Farzad M."/>
            <person name="Carlton J.M."/>
            <person name="Smith R.K. Jr."/>
            <person name="Garg J."/>
            <person name="Pearlman R.E."/>
            <person name="Karrer K.M."/>
            <person name="Sun L."/>
            <person name="Manning G."/>
            <person name="Elde N.C."/>
            <person name="Turkewitz A.P."/>
            <person name="Asai D.J."/>
            <person name="Wilkes D.E."/>
            <person name="Wang Y."/>
            <person name="Cai H."/>
            <person name="Collins K."/>
            <person name="Stewart B.A."/>
            <person name="Lee S.R."/>
            <person name="Wilamowska K."/>
            <person name="Weinberg Z."/>
            <person name="Ruzzo W.L."/>
            <person name="Wloga D."/>
            <person name="Gaertig J."/>
            <person name="Frankel J."/>
            <person name="Tsao C.-C."/>
            <person name="Gorovsky M.A."/>
            <person name="Keeling P.J."/>
            <person name="Waller R.F."/>
            <person name="Patron N.J."/>
            <person name="Cherry J.M."/>
            <person name="Stover N.A."/>
            <person name="Krieger C.J."/>
            <person name="del Toro C."/>
            <person name="Ryder H.F."/>
            <person name="Williamson S.C."/>
            <person name="Barbeau R.A."/>
            <person name="Hamilton E.P."/>
            <person name="Orias E."/>
        </authorList>
    </citation>
    <scope>NUCLEOTIDE SEQUENCE [LARGE SCALE GENOMIC DNA]</scope>
    <source>
        <strain evidence="2">SB210</strain>
    </source>
</reference>
<dbReference type="InParanoid" id="Q23FZ7"/>
<dbReference type="Proteomes" id="UP000009168">
    <property type="component" value="Unassembled WGS sequence"/>
</dbReference>
<dbReference type="AlphaFoldDB" id="Q23FZ7"/>
<dbReference type="GeneID" id="7837013"/>
<dbReference type="KEGG" id="tet:TTHERM_00077670"/>
<evidence type="ECO:0000313" key="2">
    <source>
        <dbReference type="Proteomes" id="UP000009168"/>
    </source>
</evidence>
<protein>
    <submittedName>
        <fullName evidence="1">Uncharacterized protein</fullName>
    </submittedName>
</protein>
<proteinExistence type="predicted"/>
<accession>Q23FZ7</accession>
<dbReference type="HOGENOM" id="CLU_454573_0_0_1"/>
<keyword evidence="2" id="KW-1185">Reference proteome</keyword>
<sequence length="611" mass="72237">MDPFQLHYQQQKESIEKILYNVREATELEVMANTLDFISKLCQGQAEVKLTQIQCKLCLEAISGRDEELFQVICECKQKSLNKDIFHNKCFLKYCLAYGKTNFKCKNDQCFQNKLKQIETFLNIQDFVCQICNQTLSNNFEDTVKTGCECPFKRVHKECLSKQYRNFQIKQHQVLCQECNSYFREENVIQCIQNYQYGCTTCYNQASNHIYWDCVPIDCHPYMMCRICYENFNFNDLDFSQQLLNQIRCHHQRDCNKYLSYHSLNQYFNKLEKVENKQKAQEILSKGINLENYFDVAKCPGYILKPSNKSSAYYKYLQQSSNTHYILYGCLFDNRELEEASYDLDDDKVEIVKCQNTFEADVRYQMQRCSNCNYKFCYKCQLPHFGIPCSVFKNIKNNAGLTEESFLESSSFGQNTDDHRPLLLLLDLDMKLFQLCNQVRFNNENTQNLQLQNNQLNYYFNYPNRKDVNVIQINIQYLYGQQQQNYDSWLCMYLPILSIEHLKQCIRHGIERNATNEISQMTDKYKEQIIQNGTILYSEYEYALDISNSLPLSENQTVKIVLLCKAHPESIKKPLSYQSLYVSNQTLLNDQSQINKDQNAIIAFQILVFKL</sequence>